<dbReference type="EMBL" id="JAPUUL010002089">
    <property type="protein sequence ID" value="KAJ8125976.1"/>
    <property type="molecule type" value="Genomic_DNA"/>
</dbReference>
<organism evidence="1 2">
    <name type="scientific">Lasiodiplodia mahajangana</name>
    <dbReference type="NCBI Taxonomy" id="1108764"/>
    <lineage>
        <taxon>Eukaryota</taxon>
        <taxon>Fungi</taxon>
        <taxon>Dikarya</taxon>
        <taxon>Ascomycota</taxon>
        <taxon>Pezizomycotina</taxon>
        <taxon>Dothideomycetes</taxon>
        <taxon>Dothideomycetes incertae sedis</taxon>
        <taxon>Botryosphaeriales</taxon>
        <taxon>Botryosphaeriaceae</taxon>
        <taxon>Lasiodiplodia</taxon>
    </lineage>
</organism>
<name>A0ACC2JEN2_9PEZI</name>
<sequence length="106" mass="10996">MPGETGRNGGGGGGARAAAPTYVENQFRRDPRGLHGKNIKEDKSVGTGDDEKNASFSAEIGAEDDPSLLAERKFSQANAAAPGASGGREKTVEEKTTYDVLGDQEA</sequence>
<protein>
    <submittedName>
        <fullName evidence="1">Uncharacterized protein</fullName>
    </submittedName>
</protein>
<keyword evidence="2" id="KW-1185">Reference proteome</keyword>
<comment type="caution">
    <text evidence="1">The sequence shown here is derived from an EMBL/GenBank/DDBJ whole genome shotgun (WGS) entry which is preliminary data.</text>
</comment>
<dbReference type="Proteomes" id="UP001153332">
    <property type="component" value="Unassembled WGS sequence"/>
</dbReference>
<proteinExistence type="predicted"/>
<accession>A0ACC2JEN2</accession>
<evidence type="ECO:0000313" key="1">
    <source>
        <dbReference type="EMBL" id="KAJ8125976.1"/>
    </source>
</evidence>
<evidence type="ECO:0000313" key="2">
    <source>
        <dbReference type="Proteomes" id="UP001153332"/>
    </source>
</evidence>
<gene>
    <name evidence="1" type="ORF">O1611_g7662</name>
</gene>
<reference evidence="1" key="1">
    <citation type="submission" date="2022-12" db="EMBL/GenBank/DDBJ databases">
        <title>Genome Sequence of Lasiodiplodia mahajangana.</title>
        <authorList>
            <person name="Buettner E."/>
        </authorList>
    </citation>
    <scope>NUCLEOTIDE SEQUENCE</scope>
    <source>
        <strain evidence="1">VT137</strain>
    </source>
</reference>